<sequence length="161" mass="18420">MRTQEEILKWTRREIEKPTDLFGAKATDLLELLDFEHAKEFLKEGTTEEVWKQHWISDEAGIRDAAGKYFPFALEKAGSHRGLSADRATQHFAVWVWVIGTDEQYASYVDTDYSQYGVPKIIKAAEIFGVREELDSLLDDELRRMATGLPCTPECMEGCGR</sequence>
<keyword evidence="2" id="KW-1185">Reference proteome</keyword>
<dbReference type="OrthoDB" id="39248at10239"/>
<proteinExistence type="predicted"/>
<accession>A0A140G6Q1</accession>
<dbReference type="KEGG" id="vg:29123003"/>
<reference evidence="1 2" key="1">
    <citation type="submission" date="2016-02" db="EMBL/GenBank/DDBJ databases">
        <authorList>
            <person name="Blasi C.J."/>
            <person name="DeRuff K.C."/>
            <person name="Kobokovich A."/>
            <person name="Pizzorno M.C."/>
            <person name="Stowe E.L."/>
            <person name="Bowman C.A."/>
            <person name="Russell D.A."/>
            <person name="Pope W.H."/>
            <person name="Jacobs-Sera D."/>
            <person name="Hendrix R.W."/>
            <person name="Hatfull G.F."/>
        </authorList>
    </citation>
    <scope>NUCLEOTIDE SEQUENCE [LARGE SCALE GENOMIC DNA]</scope>
</reference>
<protein>
    <submittedName>
        <fullName evidence="1">Uncharacterized protein</fullName>
    </submittedName>
</protein>
<gene>
    <name evidence="1" type="primary">75</name>
    <name evidence="1" type="ORF">KITKAT_75</name>
</gene>
<evidence type="ECO:0000313" key="1">
    <source>
        <dbReference type="EMBL" id="AMM44336.1"/>
    </source>
</evidence>
<organism evidence="1 2">
    <name type="scientific">Arthrobacter phage Kitkat</name>
    <dbReference type="NCBI Taxonomy" id="1796996"/>
    <lineage>
        <taxon>Viruses</taxon>
        <taxon>Duplodnaviria</taxon>
        <taxon>Heunggongvirae</taxon>
        <taxon>Uroviricota</taxon>
        <taxon>Caudoviricetes</taxon>
        <taxon>Kelleziovirus</taxon>
        <taxon>Kelleziovirus kitkat</taxon>
    </lineage>
</organism>
<name>A0A140G6Q1_9CAUD</name>
<dbReference type="GeneID" id="29123003"/>
<evidence type="ECO:0000313" key="2">
    <source>
        <dbReference type="Proteomes" id="UP000203585"/>
    </source>
</evidence>
<dbReference type="Proteomes" id="UP000203585">
    <property type="component" value="Segment"/>
</dbReference>
<dbReference type="EMBL" id="KU647627">
    <property type="protein sequence ID" value="AMM44336.1"/>
    <property type="molecule type" value="Genomic_DNA"/>
</dbReference>
<dbReference type="RefSeq" id="YP_009303358.1">
    <property type="nucleotide sequence ID" value="NC_031254.1"/>
</dbReference>